<dbReference type="InterPro" id="IPR036318">
    <property type="entry name" value="FAD-bd_PCMH-like_sf"/>
</dbReference>
<evidence type="ECO:0000313" key="3">
    <source>
        <dbReference type="Proteomes" id="UP000266841"/>
    </source>
</evidence>
<dbReference type="InterPro" id="IPR006094">
    <property type="entry name" value="Oxid_FAD_bind_N"/>
</dbReference>
<dbReference type="EMBL" id="AGNL01010438">
    <property type="protein sequence ID" value="EJK69124.1"/>
    <property type="molecule type" value="Genomic_DNA"/>
</dbReference>
<dbReference type="Pfam" id="PF01565">
    <property type="entry name" value="FAD_binding_4"/>
    <property type="match status" value="1"/>
</dbReference>
<protein>
    <recommendedName>
        <fullName evidence="1">FAD linked oxidase N-terminal domain-containing protein</fullName>
    </recommendedName>
</protein>
<gene>
    <name evidence="2" type="ORF">THAOC_09657</name>
</gene>
<dbReference type="AlphaFoldDB" id="K0SW03"/>
<dbReference type="GO" id="GO:0050660">
    <property type="term" value="F:flavin adenine dinucleotide binding"/>
    <property type="evidence" value="ECO:0007669"/>
    <property type="project" value="InterPro"/>
</dbReference>
<proteinExistence type="predicted"/>
<name>K0SW03_THAOC</name>
<dbReference type="SUPFAM" id="SSF56176">
    <property type="entry name" value="FAD-binding/transporter-associated domain-like"/>
    <property type="match status" value="1"/>
</dbReference>
<accession>K0SW03</accession>
<reference evidence="2 3" key="1">
    <citation type="journal article" date="2012" name="Genome Biol.">
        <title>Genome and low-iron response of an oceanic diatom adapted to chronic iron limitation.</title>
        <authorList>
            <person name="Lommer M."/>
            <person name="Specht M."/>
            <person name="Roy A.S."/>
            <person name="Kraemer L."/>
            <person name="Andreson R."/>
            <person name="Gutowska M.A."/>
            <person name="Wolf J."/>
            <person name="Bergner S.V."/>
            <person name="Schilhabel M.B."/>
            <person name="Klostermeier U.C."/>
            <person name="Beiko R.G."/>
            <person name="Rosenstiel P."/>
            <person name="Hippler M."/>
            <person name="Laroche J."/>
        </authorList>
    </citation>
    <scope>NUCLEOTIDE SEQUENCE [LARGE SCALE GENOMIC DNA]</scope>
    <source>
        <strain evidence="2 3">CCMP1005</strain>
    </source>
</reference>
<keyword evidence="3" id="KW-1185">Reference proteome</keyword>
<comment type="caution">
    <text evidence="2">The sequence shown here is derived from an EMBL/GenBank/DDBJ whole genome shotgun (WGS) entry which is preliminary data.</text>
</comment>
<organism evidence="2 3">
    <name type="scientific">Thalassiosira oceanica</name>
    <name type="common">Marine diatom</name>
    <dbReference type="NCBI Taxonomy" id="159749"/>
    <lineage>
        <taxon>Eukaryota</taxon>
        <taxon>Sar</taxon>
        <taxon>Stramenopiles</taxon>
        <taxon>Ochrophyta</taxon>
        <taxon>Bacillariophyta</taxon>
        <taxon>Coscinodiscophyceae</taxon>
        <taxon>Thalassiosirophycidae</taxon>
        <taxon>Thalassiosirales</taxon>
        <taxon>Thalassiosiraceae</taxon>
        <taxon>Thalassiosira</taxon>
    </lineage>
</organism>
<dbReference type="OrthoDB" id="43796at2759"/>
<dbReference type="Gene3D" id="3.30.465.10">
    <property type="match status" value="1"/>
</dbReference>
<dbReference type="Proteomes" id="UP000266841">
    <property type="component" value="Unassembled WGS sequence"/>
</dbReference>
<dbReference type="InterPro" id="IPR016169">
    <property type="entry name" value="FAD-bd_PCMH_sub2"/>
</dbReference>
<evidence type="ECO:0000313" key="2">
    <source>
        <dbReference type="EMBL" id="EJK69124.1"/>
    </source>
</evidence>
<feature type="domain" description="FAD linked oxidase N-terminal" evidence="1">
    <location>
        <begin position="4"/>
        <end position="52"/>
    </location>
</feature>
<evidence type="ECO:0000259" key="1">
    <source>
        <dbReference type="Pfam" id="PF01565"/>
    </source>
</evidence>
<sequence length="239" mass="26399">MKALFPRNADEVVSAVEFAKKYGLKISIKNSGHSYSDGASTRAGTLLLNMRKKVVSSTKQFTSIMRHLGGSIMRWVAKLQPYHRISLVDGEWTECGEDIPFKNLWKAVGGGGGDSEANDLREDDANKFDPVTAEDSNACSNAQSLIDVPFMFACQSKERAQRKCSRASRVEHTFIDMYGSKEDNNENLPGFVGANHAKAEESIYGTVLLKELEAIKQEVDPSGIFTCQYCVGDTRLELT</sequence>